<accession>S5TUY1</accession>
<organism evidence="1">
    <name type="scientific">uncultured bacterium esnapd15</name>
    <dbReference type="NCBI Taxonomy" id="1366595"/>
    <lineage>
        <taxon>Bacteria</taxon>
        <taxon>environmental samples</taxon>
    </lineage>
</organism>
<sequence length="233" mass="26434">MTVYTVFAGIAEPPYSAMAEQMHASWGLPPEENAPRYRRREDIAAVDQLGVSHRHGRFLDVIYRKSPDGRWLIDRGRRPVIRRPPPAGDPELLAGIREDIESVIDTFEPTLLTTCLAIGNHVDHKLTRDAALLAAHDRNIPIRLWQDLPYAADFPDLPDLPDLRLGPPDIGVVRPEDQARKFRAVRQYASQLSMLDGSEKDLFTKLEEHARKLTRDGGYAEKTWSVIRCDDHS</sequence>
<evidence type="ECO:0008006" key="2">
    <source>
        <dbReference type="Google" id="ProtNLM"/>
    </source>
</evidence>
<dbReference type="EMBL" id="KF264554">
    <property type="protein sequence ID" value="AGS49776.1"/>
    <property type="molecule type" value="Genomic_DNA"/>
</dbReference>
<name>S5TUY1_9BACT</name>
<dbReference type="SUPFAM" id="SSF102588">
    <property type="entry name" value="LmbE-like"/>
    <property type="match status" value="1"/>
</dbReference>
<evidence type="ECO:0000313" key="1">
    <source>
        <dbReference type="EMBL" id="AGS49776.1"/>
    </source>
</evidence>
<reference evidence="1" key="1">
    <citation type="journal article" date="2013" name="Proc. Natl. Acad. Sci. U.S.A.">
        <title>Mapping gene clusters within arrayed metagenomic libraries to expand the structural diversity of biomedically relevant natural products.</title>
        <authorList>
            <person name="Owen J.G."/>
            <person name="Reddy B.V."/>
            <person name="Ternei M.A."/>
            <person name="Charlop-Powers Z."/>
            <person name="Calle P.Y."/>
            <person name="Kim J.H."/>
            <person name="Brady S.F."/>
        </authorList>
    </citation>
    <scope>NUCLEOTIDE SEQUENCE</scope>
</reference>
<dbReference type="InterPro" id="IPR024078">
    <property type="entry name" value="LmbE-like_dom_sf"/>
</dbReference>
<protein>
    <recommendedName>
        <fullName evidence="2">PIG-L family deacetylase</fullName>
    </recommendedName>
</protein>
<dbReference type="AlphaFoldDB" id="S5TUY1"/>
<dbReference type="Gene3D" id="3.40.50.10320">
    <property type="entry name" value="LmbE-like"/>
    <property type="match status" value="1"/>
</dbReference>
<proteinExistence type="predicted"/>